<keyword evidence="2 7" id="KW-0378">Hydrolase</keyword>
<dbReference type="InterPro" id="IPR027417">
    <property type="entry name" value="P-loop_NTPase"/>
</dbReference>
<dbReference type="GO" id="GO:0004386">
    <property type="term" value="F:helicase activity"/>
    <property type="evidence" value="ECO:0007669"/>
    <property type="project" value="UniProtKB-KW"/>
</dbReference>
<evidence type="ECO:0000259" key="9">
    <source>
        <dbReference type="PROSITE" id="PS51194"/>
    </source>
</evidence>
<evidence type="ECO:0000256" key="1">
    <source>
        <dbReference type="ARBA" id="ARBA00022741"/>
    </source>
</evidence>
<dbReference type="InterPro" id="IPR011545">
    <property type="entry name" value="DEAD/DEAH_box_helicase_dom"/>
</dbReference>
<dbReference type="EMBL" id="JBHTBS010000001">
    <property type="protein sequence ID" value="MFC7336226.1"/>
    <property type="molecule type" value="Genomic_DNA"/>
</dbReference>
<dbReference type="SMART" id="SM00487">
    <property type="entry name" value="DEXDc"/>
    <property type="match status" value="1"/>
</dbReference>
<sequence length="371" mass="41818">MQNFKELGVPDELIQGITELGIQKPTEIQQRAIPFLMEDGSDFIAQAQTGTGKTAAFGLPLLCKVDPKRSEIQGLIIAPTRELAKQIGKQLFRFTKYAEHKIFVEVLCGGDNIDRQAKALQRPTHIVVATPGRLLDLIKRKALTLVSVKHLVLDEADEMLSMGFKKELTTIFGLTRQRGSTWLFSATIPDAIHALVKDCMGPGPQVMKVDKSHVVNRDIDHQYAVCMRDEKTDFIAKYLKRRKEERGLIFCRTKEGAIILGKQLSKLGFAVAVMQGDLTQKERDTVMRSFKKERFQFLIATDVAARGIDVEGLSFVIHHQLPEQVEYYTHRSGRTARAGRTGISIALVDPRERNKIARLEKELGLDFDRIH</sequence>
<dbReference type="PROSITE" id="PS51192">
    <property type="entry name" value="HELICASE_ATP_BIND_1"/>
    <property type="match status" value="1"/>
</dbReference>
<feature type="domain" description="Helicase ATP-binding" evidence="8">
    <location>
        <begin position="34"/>
        <end position="206"/>
    </location>
</feature>
<evidence type="ECO:0000256" key="5">
    <source>
        <dbReference type="ARBA" id="ARBA00038437"/>
    </source>
</evidence>
<dbReference type="SUPFAM" id="SSF52540">
    <property type="entry name" value="P-loop containing nucleoside triphosphate hydrolases"/>
    <property type="match status" value="1"/>
</dbReference>
<dbReference type="InterPro" id="IPR044742">
    <property type="entry name" value="DEAD/DEAH_RhlB"/>
</dbReference>
<evidence type="ECO:0000256" key="4">
    <source>
        <dbReference type="ARBA" id="ARBA00022840"/>
    </source>
</evidence>
<dbReference type="Gene3D" id="3.40.50.300">
    <property type="entry name" value="P-loop containing nucleotide triphosphate hydrolases"/>
    <property type="match status" value="2"/>
</dbReference>
<dbReference type="InterPro" id="IPR000629">
    <property type="entry name" value="RNA-helicase_DEAD-box_CS"/>
</dbReference>
<gene>
    <name evidence="11" type="ORF">ACFQY0_03480</name>
</gene>
<evidence type="ECO:0000256" key="2">
    <source>
        <dbReference type="ARBA" id="ARBA00022801"/>
    </source>
</evidence>
<dbReference type="InterPro" id="IPR001650">
    <property type="entry name" value="Helicase_C-like"/>
</dbReference>
<reference evidence="12" key="1">
    <citation type="journal article" date="2019" name="Int. J. Syst. Evol. Microbiol.">
        <title>The Global Catalogue of Microorganisms (GCM) 10K type strain sequencing project: providing services to taxonomists for standard genome sequencing and annotation.</title>
        <authorList>
            <consortium name="The Broad Institute Genomics Platform"/>
            <consortium name="The Broad Institute Genome Sequencing Center for Infectious Disease"/>
            <person name="Wu L."/>
            <person name="Ma J."/>
        </authorList>
    </citation>
    <scope>NUCLEOTIDE SEQUENCE [LARGE SCALE GENOMIC DNA]</scope>
    <source>
        <strain evidence="12">CGMCC 4.1467</strain>
    </source>
</reference>
<dbReference type="GO" id="GO:0016787">
    <property type="term" value="F:hydrolase activity"/>
    <property type="evidence" value="ECO:0007669"/>
    <property type="project" value="UniProtKB-KW"/>
</dbReference>
<evidence type="ECO:0000313" key="12">
    <source>
        <dbReference type="Proteomes" id="UP001596472"/>
    </source>
</evidence>
<dbReference type="CDD" id="cd00268">
    <property type="entry name" value="DEADc"/>
    <property type="match status" value="1"/>
</dbReference>
<proteinExistence type="inferred from homology"/>
<dbReference type="Pfam" id="PF00270">
    <property type="entry name" value="DEAD"/>
    <property type="match status" value="1"/>
</dbReference>
<dbReference type="InterPro" id="IPR014014">
    <property type="entry name" value="RNA_helicase_DEAD_Q_motif"/>
</dbReference>
<keyword evidence="4 7" id="KW-0067">ATP-binding</keyword>
<dbReference type="PROSITE" id="PS51194">
    <property type="entry name" value="HELICASE_CTER"/>
    <property type="match status" value="1"/>
</dbReference>
<dbReference type="PROSITE" id="PS00039">
    <property type="entry name" value="DEAD_ATP_HELICASE"/>
    <property type="match status" value="1"/>
</dbReference>
<comment type="similarity">
    <text evidence="5 7">Belongs to the DEAD box helicase family.</text>
</comment>
<feature type="short sequence motif" description="Q motif" evidence="6">
    <location>
        <begin position="2"/>
        <end position="30"/>
    </location>
</feature>
<evidence type="ECO:0000256" key="7">
    <source>
        <dbReference type="RuleBase" id="RU000492"/>
    </source>
</evidence>
<keyword evidence="3 7" id="KW-0347">Helicase</keyword>
<comment type="caution">
    <text evidence="11">The sequence shown here is derived from an EMBL/GenBank/DDBJ whole genome shotgun (WGS) entry which is preliminary data.</text>
</comment>
<dbReference type="InterPro" id="IPR014001">
    <property type="entry name" value="Helicase_ATP-bd"/>
</dbReference>
<dbReference type="PANTHER" id="PTHR47959:SF13">
    <property type="entry name" value="ATP-DEPENDENT RNA HELICASE RHLE"/>
    <property type="match status" value="1"/>
</dbReference>
<protein>
    <submittedName>
        <fullName evidence="11">DEAD/DEAH box helicase</fullName>
        <ecNumber evidence="11">3.6.4.-</ecNumber>
    </submittedName>
</protein>
<keyword evidence="1 7" id="KW-0547">Nucleotide-binding</keyword>
<feature type="domain" description="DEAD-box RNA helicase Q" evidence="10">
    <location>
        <begin position="2"/>
        <end position="30"/>
    </location>
</feature>
<evidence type="ECO:0000256" key="3">
    <source>
        <dbReference type="ARBA" id="ARBA00022806"/>
    </source>
</evidence>
<dbReference type="Pfam" id="PF00271">
    <property type="entry name" value="Helicase_C"/>
    <property type="match status" value="1"/>
</dbReference>
<dbReference type="PANTHER" id="PTHR47959">
    <property type="entry name" value="ATP-DEPENDENT RNA HELICASE RHLE-RELATED"/>
    <property type="match status" value="1"/>
</dbReference>
<dbReference type="EC" id="3.6.4.-" evidence="11"/>
<dbReference type="InterPro" id="IPR050079">
    <property type="entry name" value="DEAD_box_RNA_helicase"/>
</dbReference>
<feature type="domain" description="Helicase C-terminal" evidence="9">
    <location>
        <begin position="233"/>
        <end position="371"/>
    </location>
</feature>
<dbReference type="RefSeq" id="WP_379709128.1">
    <property type="nucleotide sequence ID" value="NZ_JBHTBS010000001.1"/>
</dbReference>
<dbReference type="Proteomes" id="UP001596472">
    <property type="component" value="Unassembled WGS sequence"/>
</dbReference>
<dbReference type="PROSITE" id="PS51195">
    <property type="entry name" value="Q_MOTIF"/>
    <property type="match status" value="1"/>
</dbReference>
<organism evidence="11 12">
    <name type="scientific">Haloferula chungangensis</name>
    <dbReference type="NCBI Taxonomy" id="1048331"/>
    <lineage>
        <taxon>Bacteria</taxon>
        <taxon>Pseudomonadati</taxon>
        <taxon>Verrucomicrobiota</taxon>
        <taxon>Verrucomicrobiia</taxon>
        <taxon>Verrucomicrobiales</taxon>
        <taxon>Verrucomicrobiaceae</taxon>
        <taxon>Haloferula</taxon>
    </lineage>
</organism>
<evidence type="ECO:0000259" key="10">
    <source>
        <dbReference type="PROSITE" id="PS51195"/>
    </source>
</evidence>
<dbReference type="CDD" id="cd18787">
    <property type="entry name" value="SF2_C_DEAD"/>
    <property type="match status" value="1"/>
</dbReference>
<keyword evidence="12" id="KW-1185">Reference proteome</keyword>
<evidence type="ECO:0000256" key="6">
    <source>
        <dbReference type="PROSITE-ProRule" id="PRU00552"/>
    </source>
</evidence>
<accession>A0ABW2L1L7</accession>
<evidence type="ECO:0000313" key="11">
    <source>
        <dbReference type="EMBL" id="MFC7336226.1"/>
    </source>
</evidence>
<name>A0ABW2L1L7_9BACT</name>
<evidence type="ECO:0000259" key="8">
    <source>
        <dbReference type="PROSITE" id="PS51192"/>
    </source>
</evidence>
<dbReference type="SMART" id="SM00490">
    <property type="entry name" value="HELICc"/>
    <property type="match status" value="1"/>
</dbReference>